<reference evidence="2" key="1">
    <citation type="journal article" date="2020" name="mSystems">
        <title>Genome- and Community-Level Interaction Insights into Carbon Utilization and Element Cycling Functions of Hydrothermarchaeota in Hydrothermal Sediment.</title>
        <authorList>
            <person name="Zhou Z."/>
            <person name="Liu Y."/>
            <person name="Xu W."/>
            <person name="Pan J."/>
            <person name="Luo Z.H."/>
            <person name="Li M."/>
        </authorList>
    </citation>
    <scope>NUCLEOTIDE SEQUENCE [LARGE SCALE GENOMIC DNA]</scope>
    <source>
        <strain evidence="2">SpSt-1116</strain>
    </source>
</reference>
<dbReference type="PANTHER" id="PTHR43745:SF2">
    <property type="entry name" value="NITROREDUCTASE MJ1384-RELATED"/>
    <property type="match status" value="1"/>
</dbReference>
<gene>
    <name evidence="2" type="ORF">ENM78_00870</name>
</gene>
<dbReference type="SUPFAM" id="SSF55469">
    <property type="entry name" value="FMN-dependent nitroreductase-like"/>
    <property type="match status" value="1"/>
</dbReference>
<dbReference type="Gene3D" id="3.40.109.10">
    <property type="entry name" value="NADH Oxidase"/>
    <property type="match status" value="1"/>
</dbReference>
<dbReference type="InterPro" id="IPR052544">
    <property type="entry name" value="Bacteriocin_Proc_Enz"/>
</dbReference>
<sequence length="234" mass="26464">MTRTFLLPPIELETGMPVPRALACRRSIRKYSDEPLKLVEVAQLLWAAYGISDPLRGFKTTPSAGATFPLEVYFIAYPESVLVSENEYLPPGSYKYDPDTHSISLIKEGDLRERLYRASLAQEYVKRAKGCIALAAVFQRTTSFYGKRGVRYVWIEVGHAGQNLYLQATSLGLATVAIGAFYDEEVEEILGLSRDERIAYLLPVARPRKPCTISQDALNEYFAVNRARRELYRI</sequence>
<evidence type="ECO:0000259" key="1">
    <source>
        <dbReference type="Pfam" id="PF00881"/>
    </source>
</evidence>
<feature type="domain" description="Nitroreductase" evidence="1">
    <location>
        <begin position="25"/>
        <end position="204"/>
    </location>
</feature>
<dbReference type="GO" id="GO:0016491">
    <property type="term" value="F:oxidoreductase activity"/>
    <property type="evidence" value="ECO:0007669"/>
    <property type="project" value="InterPro"/>
</dbReference>
<dbReference type="EMBL" id="DRZC01000014">
    <property type="protein sequence ID" value="HHQ80008.1"/>
    <property type="molecule type" value="Genomic_DNA"/>
</dbReference>
<dbReference type="Pfam" id="PF00881">
    <property type="entry name" value="Nitroreductase"/>
    <property type="match status" value="1"/>
</dbReference>
<evidence type="ECO:0000313" key="2">
    <source>
        <dbReference type="EMBL" id="HHQ80008.1"/>
    </source>
</evidence>
<name>A0A7J3ZIY8_9CREN</name>
<proteinExistence type="predicted"/>
<organism evidence="2">
    <name type="scientific">Fervidicoccus fontis</name>
    <dbReference type="NCBI Taxonomy" id="683846"/>
    <lineage>
        <taxon>Archaea</taxon>
        <taxon>Thermoproteota</taxon>
        <taxon>Thermoprotei</taxon>
        <taxon>Fervidicoccales</taxon>
        <taxon>Fervidicoccaceae</taxon>
        <taxon>Fervidicoccus</taxon>
    </lineage>
</organism>
<dbReference type="AlphaFoldDB" id="A0A7J3ZIY8"/>
<protein>
    <submittedName>
        <fullName evidence="2">SagB/ThcOx family dehydrogenase</fullName>
    </submittedName>
</protein>
<accession>A0A7J3ZIY8</accession>
<dbReference type="InterPro" id="IPR020051">
    <property type="entry name" value="SagB-type_dehydrogenase"/>
</dbReference>
<dbReference type="PANTHER" id="PTHR43745">
    <property type="entry name" value="NITROREDUCTASE MJ1384-RELATED"/>
    <property type="match status" value="1"/>
</dbReference>
<comment type="caution">
    <text evidence="2">The sequence shown here is derived from an EMBL/GenBank/DDBJ whole genome shotgun (WGS) entry which is preliminary data.</text>
</comment>
<dbReference type="InterPro" id="IPR000415">
    <property type="entry name" value="Nitroreductase-like"/>
</dbReference>
<dbReference type="CDD" id="cd02142">
    <property type="entry name" value="McbC_SagB-like_oxidoreductase"/>
    <property type="match status" value="1"/>
</dbReference>
<dbReference type="InterPro" id="IPR029479">
    <property type="entry name" value="Nitroreductase"/>
</dbReference>
<dbReference type="NCBIfam" id="TIGR03605">
    <property type="entry name" value="antibiot_sagB"/>
    <property type="match status" value="1"/>
</dbReference>